<keyword evidence="1" id="KW-0732">Signal</keyword>
<sequence length="303" mass="33895">MQRERIVNFLHKIIPAVLTFLTLSLSLPACAAPPAVDTQLDIIAHSKDVWSRDISLTEQTWHLGKEKTDWSDDMSGISYAVTDLDANGRLELLIRGLYFDVSAFLEAKAAGLGEPALQAMTAMTSIPRSIDSYVYEISADGTRLEPVRTDIPPADYTITPDLSYLWGHNVPMVMIGGNRVYHIDTWIRTGRRDGREESMHQYQQVFLKDGILHVSAVAAKYSYADSSSANQPAFVDASAVFYVPYRMNADPYGSEFQTFLADFLPSRGNPTKAAIQWKPYAELDRNPRQALADSWQGFSYGDR</sequence>
<gene>
    <name evidence="2" type="ORF">HMPREF9432_01337</name>
</gene>
<evidence type="ECO:0000256" key="1">
    <source>
        <dbReference type="SAM" id="SignalP"/>
    </source>
</evidence>
<name>A0ABP2MRF5_9FIRM</name>
<feature type="signal peptide" evidence="1">
    <location>
        <begin position="1"/>
        <end position="31"/>
    </location>
</feature>
<dbReference type="EMBL" id="ADGH01000012">
    <property type="protein sequence ID" value="EHG24487.1"/>
    <property type="molecule type" value="Genomic_DNA"/>
</dbReference>
<reference evidence="2 3" key="1">
    <citation type="submission" date="2011-08" db="EMBL/GenBank/DDBJ databases">
        <title>The Genome Sequence of Selenomonas noxia F0398.</title>
        <authorList>
            <consortium name="The Broad Institute Genome Sequencing Platform"/>
            <person name="Earl A."/>
            <person name="Ward D."/>
            <person name="Feldgarden M."/>
            <person name="Gevers D."/>
            <person name="Izard J."/>
            <person name="Ganesan A."/>
            <person name="Blanton J.M."/>
            <person name="Baranova O.V."/>
            <person name="Tanner A.C."/>
            <person name="Dewhirst F.E."/>
            <person name="Young S.K."/>
            <person name="Zeng Q."/>
            <person name="Gargeya S."/>
            <person name="Fitzgerald M."/>
            <person name="Haas B."/>
            <person name="Abouelleil A."/>
            <person name="Alvarado L."/>
            <person name="Arachchi H.M."/>
            <person name="Berlin A."/>
            <person name="Brown A."/>
            <person name="Chapman S.B."/>
            <person name="Chen Z."/>
            <person name="Dunbar C."/>
            <person name="Freedman E."/>
            <person name="Gearin G."/>
            <person name="Gellesch M."/>
            <person name="Goldberg J."/>
            <person name="Griggs A."/>
            <person name="Gujja S."/>
            <person name="Heiman D."/>
            <person name="Howarth C."/>
            <person name="Larson L."/>
            <person name="Lui A."/>
            <person name="MacDonald P.J.P."/>
            <person name="Montmayeur A."/>
            <person name="Murphy C."/>
            <person name="Neiman D."/>
            <person name="Pearson M."/>
            <person name="Priest M."/>
            <person name="Roberts A."/>
            <person name="Saif S."/>
            <person name="Shea T."/>
            <person name="Shenoy N."/>
            <person name="Sisk P."/>
            <person name="Stolte C."/>
            <person name="Sykes S."/>
            <person name="Wortman J."/>
            <person name="Nusbaum C."/>
            <person name="Birren B."/>
        </authorList>
    </citation>
    <scope>NUCLEOTIDE SEQUENCE [LARGE SCALE GENOMIC DNA]</scope>
    <source>
        <strain evidence="2 3">F0398</strain>
    </source>
</reference>
<accession>A0ABP2MRF5</accession>
<evidence type="ECO:0000313" key="2">
    <source>
        <dbReference type="EMBL" id="EHG24487.1"/>
    </source>
</evidence>
<organism evidence="2 3">
    <name type="scientific">Selenomonas noxia F0398</name>
    <dbReference type="NCBI Taxonomy" id="702437"/>
    <lineage>
        <taxon>Bacteria</taxon>
        <taxon>Bacillati</taxon>
        <taxon>Bacillota</taxon>
        <taxon>Negativicutes</taxon>
        <taxon>Selenomonadales</taxon>
        <taxon>Selenomonadaceae</taxon>
        <taxon>Selenomonas</taxon>
    </lineage>
</organism>
<protein>
    <submittedName>
        <fullName evidence="2">Uncharacterized protein</fullName>
    </submittedName>
</protein>
<feature type="chain" id="PRO_5046648570" evidence="1">
    <location>
        <begin position="32"/>
        <end position="303"/>
    </location>
</feature>
<comment type="caution">
    <text evidence="2">The sequence shown here is derived from an EMBL/GenBank/DDBJ whole genome shotgun (WGS) entry which is preliminary data.</text>
</comment>
<keyword evidence="3" id="KW-1185">Reference proteome</keyword>
<proteinExistence type="predicted"/>
<evidence type="ECO:0000313" key="3">
    <source>
        <dbReference type="Proteomes" id="UP000003175"/>
    </source>
</evidence>
<dbReference type="Proteomes" id="UP000003175">
    <property type="component" value="Unassembled WGS sequence"/>
</dbReference>